<dbReference type="SMART" id="SM01285">
    <property type="entry name" value="FACT-Spt16_Nlob"/>
    <property type="match status" value="1"/>
</dbReference>
<keyword evidence="2 10" id="KW-0158">Chromosome</keyword>
<dbReference type="InterPro" id="IPR011993">
    <property type="entry name" value="PH-like_dom_sf"/>
</dbReference>
<feature type="region of interest" description="Disordered" evidence="11">
    <location>
        <begin position="936"/>
        <end position="1017"/>
    </location>
</feature>
<dbReference type="Pfam" id="PF24824">
    <property type="entry name" value="PH_SPT16"/>
    <property type="match status" value="1"/>
</dbReference>
<dbReference type="FunFam" id="2.30.29.30:FF:000017">
    <property type="entry name" value="FACT complex subunit SPT16"/>
    <property type="match status" value="1"/>
</dbReference>
<evidence type="ECO:0000256" key="11">
    <source>
        <dbReference type="SAM" id="MobiDB-lite"/>
    </source>
</evidence>
<dbReference type="SUPFAM" id="SSF55920">
    <property type="entry name" value="Creatinase/aminopeptidase"/>
    <property type="match status" value="1"/>
</dbReference>
<dbReference type="GO" id="GO:0006368">
    <property type="term" value="P:transcription elongation by RNA polymerase II"/>
    <property type="evidence" value="ECO:0007669"/>
    <property type="project" value="TreeGrafter"/>
</dbReference>
<keyword evidence="6" id="KW-0175">Coiled coil</keyword>
<dbReference type="GO" id="GO:0006281">
    <property type="term" value="P:DNA repair"/>
    <property type="evidence" value="ECO:0007669"/>
    <property type="project" value="UniProtKB-UniRule"/>
</dbReference>
<keyword evidence="3 10" id="KW-0235">DNA replication</keyword>
<evidence type="ECO:0000256" key="9">
    <source>
        <dbReference type="ARBA" id="ARBA00023242"/>
    </source>
</evidence>
<comment type="subunit">
    <text evidence="10">Component of the FACT complex.</text>
</comment>
<keyword evidence="4 10" id="KW-0227">DNA damage</keyword>
<dbReference type="Pfam" id="PF00557">
    <property type="entry name" value="Peptidase_M24"/>
    <property type="match status" value="1"/>
</dbReference>
<dbReference type="Gene3D" id="2.30.29.30">
    <property type="entry name" value="Pleckstrin-homology domain (PH domain)/Phosphotyrosine-binding domain (PTB)"/>
    <property type="match status" value="1"/>
</dbReference>
<dbReference type="InterPro" id="IPR029148">
    <property type="entry name" value="FACT-SPT16_Nlobe"/>
</dbReference>
<dbReference type="InterPro" id="IPR029149">
    <property type="entry name" value="Creatin/AminoP/Spt16_N"/>
</dbReference>
<organism evidence="15 16">
    <name type="scientific">Babesia microti (strain RI)</name>
    <dbReference type="NCBI Taxonomy" id="1133968"/>
    <lineage>
        <taxon>Eukaryota</taxon>
        <taxon>Sar</taxon>
        <taxon>Alveolata</taxon>
        <taxon>Apicomplexa</taxon>
        <taxon>Aconoidasida</taxon>
        <taxon>Piroplasmida</taxon>
        <taxon>Babesiidae</taxon>
        <taxon>Babesia</taxon>
    </lineage>
</organism>
<dbReference type="Gene3D" id="2.30.29.210">
    <property type="entry name" value="FACT complex subunit Spt16p/Cdc68p"/>
    <property type="match status" value="1"/>
</dbReference>
<comment type="similarity">
    <text evidence="1 10">Belongs to the peptidase M24 family. SPT16 subfamily.</text>
</comment>
<keyword evidence="9 10" id="KW-0539">Nucleus</keyword>
<evidence type="ECO:0000256" key="2">
    <source>
        <dbReference type="ARBA" id="ARBA00022454"/>
    </source>
</evidence>
<gene>
    <name evidence="15" type="ORF">BmR1_04g08670</name>
</gene>
<dbReference type="InterPro" id="IPR056595">
    <property type="entry name" value="Fact-SPT16_PH"/>
</dbReference>
<dbReference type="Proteomes" id="UP000002899">
    <property type="component" value="Chromosome IV"/>
</dbReference>
<dbReference type="SMART" id="SM01287">
    <property type="entry name" value="Rtt106"/>
    <property type="match status" value="1"/>
</dbReference>
<dbReference type="Pfam" id="PF14826">
    <property type="entry name" value="FACT-Spt16_Nlob"/>
    <property type="match status" value="1"/>
</dbReference>
<dbReference type="Pfam" id="PF08512">
    <property type="entry name" value="Rttp106-like_middle"/>
    <property type="match status" value="1"/>
</dbReference>
<proteinExistence type="inferred from homology"/>
<evidence type="ECO:0000256" key="7">
    <source>
        <dbReference type="ARBA" id="ARBA00023163"/>
    </source>
</evidence>
<dbReference type="InterPro" id="IPR013953">
    <property type="entry name" value="FACT_SPT16_M"/>
</dbReference>
<dbReference type="GO" id="GO:0006260">
    <property type="term" value="P:DNA replication"/>
    <property type="evidence" value="ECO:0007669"/>
    <property type="project" value="UniProtKB-KW"/>
</dbReference>
<accession>A0A1N6LY86</accession>
<feature type="compositionally biased region" description="Acidic residues" evidence="11">
    <location>
        <begin position="941"/>
        <end position="1001"/>
    </location>
</feature>
<protein>
    <recommendedName>
        <fullName evidence="10">FACT complex subunit</fullName>
    </recommendedName>
</protein>
<dbReference type="Gene3D" id="3.90.230.10">
    <property type="entry name" value="Creatinase/methionine aminopeptidase superfamily"/>
    <property type="match status" value="1"/>
</dbReference>
<evidence type="ECO:0000313" key="15">
    <source>
        <dbReference type="EMBL" id="SIO73831.1"/>
    </source>
</evidence>
<comment type="subcellular location">
    <subcellularLocation>
        <location evidence="10">Nucleus</location>
    </subcellularLocation>
    <subcellularLocation>
        <location evidence="10">Chromosome</location>
    </subcellularLocation>
</comment>
<dbReference type="Gene3D" id="3.40.350.10">
    <property type="entry name" value="Creatinase/prolidase N-terminal domain"/>
    <property type="match status" value="1"/>
</dbReference>
<dbReference type="GeneID" id="24426364"/>
<name>A0A1N6LY86_BABMR</name>
<dbReference type="KEGG" id="bmic:BmR1_04g08670"/>
<dbReference type="GO" id="GO:0035101">
    <property type="term" value="C:FACT complex"/>
    <property type="evidence" value="ECO:0007669"/>
    <property type="project" value="UniProtKB-UniRule"/>
</dbReference>
<dbReference type="GO" id="GO:0031491">
    <property type="term" value="F:nucleosome binding"/>
    <property type="evidence" value="ECO:0007669"/>
    <property type="project" value="TreeGrafter"/>
</dbReference>
<dbReference type="InterPro" id="IPR040258">
    <property type="entry name" value="Spt16"/>
</dbReference>
<evidence type="ECO:0000256" key="10">
    <source>
        <dbReference type="RuleBase" id="RU367052"/>
    </source>
</evidence>
<dbReference type="PANTHER" id="PTHR13980:SF15">
    <property type="entry name" value="FACT COMPLEX SUBUNIT SPT16"/>
    <property type="match status" value="1"/>
</dbReference>
<dbReference type="InterPro" id="IPR036005">
    <property type="entry name" value="Creatinase/aminopeptidase-like"/>
</dbReference>
<reference evidence="15 16" key="2">
    <citation type="journal article" date="2013" name="PLoS ONE">
        <title>Whole genome mapping and re-organization of the nuclear and mitochondrial genomes of Babesia microti isolates.</title>
        <authorList>
            <person name="Cornillot E."/>
            <person name="Dassouli A."/>
            <person name="Garg A."/>
            <person name="Pachikara N."/>
            <person name="Randazzo S."/>
            <person name="Depoix D."/>
            <person name="Carcy B."/>
            <person name="Delbecq S."/>
            <person name="Frutos R."/>
            <person name="Silva J.C."/>
            <person name="Sutton R."/>
            <person name="Krause P.J."/>
            <person name="Mamoun C.B."/>
        </authorList>
    </citation>
    <scope>NUCLEOTIDE SEQUENCE [LARGE SCALE GENOMIC DNA]</scope>
    <source>
        <strain evidence="15 16">RI</strain>
    </source>
</reference>
<feature type="compositionally biased region" description="Basic and acidic residues" evidence="11">
    <location>
        <begin position="1002"/>
        <end position="1011"/>
    </location>
</feature>
<dbReference type="Pfam" id="PF08644">
    <property type="entry name" value="SPT16"/>
    <property type="match status" value="1"/>
</dbReference>
<sequence length="1017" mass="117167">MSTGKSEIVIEEDQIRQKLDRLFEKWKNPPPNSNLSKVNCILTFTGKAKTDEGGTYQQEEIQLWLTGYQFPETLFLFINDGSWLIVTSPKKATYIEQIKSYYKNLQIIHRVPNDDKYALNKLFDIIKKTINVPVIGVLGDMEFHGDFALNCKEFFKNYQSLSVSHDISSIIAIRTDKEIVWQQCSGHLSCGALKFGLINVIENILDTETHETHSSIVKQSLNLKPDSRLVTKLGDKFKMDYNEMEILYGNVQSGHNCSLRIGAKPTDEYLSHDPGTILVSICSKYHEYYTCITRTLILDGSQVHKDVYNASWQILSFAINCLKPGVSFAEVYDKVYDRVSDKYPKLLTNFSKNIGHAIGLEFRDNNLILSPENKQSILENNMAIFLSIGFSKVEGDKNSNPFSVWLCDTVLLRNDTPLVFTDGITKLIDNISYELEQEKPEKQNKVAVSASVLKNAESVILKDRLRRRDANSNAHASHQQAQEQLQRQKVLRDEKLEEIKKRYGREGNLGTNVIKKEFIKLDTMQCFQNPDMFPKDIQPSKIFVDYRGEAIMLPLNGYHVPLSILSVKNVSCNVEENNKFYTLRINLQVPGSNSYTKSEGNPLPEVSGANVLFIKELIFRSTDGKHIQSVFRSIKELFKSIKQRESDAETKGMAVQDKLLINKTGKRILLKNLMARPNIQGAKKTVGMLEAHENGFRYTVNARDNVEIVDIAYENIRFAIFQPCDRELIVLIHFHLKYPILVGKKKTLDFQVYSEAGTQVDDLDNRRGGAYYDPDEQLEEMREREMRRRLNSDFKNFVTQCQQVSNIKFDLPYRELMFTGVPMKSNVEIIPTANCLLHLIEWPPFILELKEIEIVSLERIQHGLRNFDMVFIFQDYTKPIKRIDLIPVEFLDVIKQWLNELGIVWYEGKNNLQWTNILKTILSDVESFVENGGFEGFLGEGESEYEDEDEDEMDGDEEYDIDSEEEDDESEYDDEESLADESEDEEEEEIEDDEEEVDWDELENRSGDKMPAKKVKV</sequence>
<dbReference type="SMART" id="SM01286">
    <property type="entry name" value="SPT16"/>
    <property type="match status" value="1"/>
</dbReference>
<evidence type="ECO:0000256" key="3">
    <source>
        <dbReference type="ARBA" id="ARBA00022705"/>
    </source>
</evidence>
<feature type="domain" description="Histone chaperone RTT106/FACT complex subunit SPT16-like middle" evidence="14">
    <location>
        <begin position="818"/>
        <end position="908"/>
    </location>
</feature>
<dbReference type="InterPro" id="IPR013719">
    <property type="entry name" value="RTT106/SPT16-like_middle_dom"/>
</dbReference>
<evidence type="ECO:0000256" key="6">
    <source>
        <dbReference type="ARBA" id="ARBA00023054"/>
    </source>
</evidence>
<comment type="function">
    <text evidence="10">Component of the FACT complex, a general chromatin factor that acts to reorganize nucleosomes. The FACT complex is involved in multiple processes that require DNA as a template such as mRNA elongation, DNA replication and DNA repair. During transcription elongation the FACT complex acts as a histone chaperone that both destabilizes and restores nucleosomal structure. It facilitates the passage of RNA polymerase II and transcription by promoting the dissociation of one histone H2A-H2B dimer from the nucleosome, then subsequently promotes the reestablishment of the nucleosome following the passage of RNA polymerase II.</text>
</comment>
<keyword evidence="7 10" id="KW-0804">Transcription</keyword>
<feature type="domain" description="FACT complex subunit SPT16 middle" evidence="13">
    <location>
        <begin position="542"/>
        <end position="698"/>
    </location>
</feature>
<keyword evidence="5 10" id="KW-0805">Transcription regulation</keyword>
<evidence type="ECO:0000256" key="8">
    <source>
        <dbReference type="ARBA" id="ARBA00023204"/>
    </source>
</evidence>
<keyword evidence="8 10" id="KW-0234">DNA repair</keyword>
<dbReference type="RefSeq" id="XP_021337887.1">
    <property type="nucleotide sequence ID" value="XM_021482712.1"/>
</dbReference>
<evidence type="ECO:0000259" key="14">
    <source>
        <dbReference type="SMART" id="SM01287"/>
    </source>
</evidence>
<dbReference type="EMBL" id="LN871599">
    <property type="protein sequence ID" value="SIO73831.1"/>
    <property type="molecule type" value="Genomic_DNA"/>
</dbReference>
<dbReference type="AlphaFoldDB" id="A0A1N6LY86"/>
<feature type="domain" description="FACT complex subunit SPT16 N-terminal lobe" evidence="12">
    <location>
        <begin position="10"/>
        <end position="171"/>
    </location>
</feature>
<dbReference type="OrthoDB" id="10251642at2759"/>
<evidence type="ECO:0000259" key="12">
    <source>
        <dbReference type="SMART" id="SM01285"/>
    </source>
</evidence>
<reference evidence="15 16" key="3">
    <citation type="journal article" date="2016" name="Sci. Rep.">
        <title>Genome-wide diversity and gene expression profiling of Babesia microti isolates identify polymorphic genes that mediate host-pathogen interactions.</title>
        <authorList>
            <person name="Silva J.C."/>
            <person name="Cornillot E."/>
            <person name="McCracken C."/>
            <person name="Usmani-Brown S."/>
            <person name="Dwivedi A."/>
            <person name="Ifeonu O.O."/>
            <person name="Crabtree J."/>
            <person name="Gotia H.T."/>
            <person name="Virji A.Z."/>
            <person name="Reynes C."/>
            <person name="Colinge J."/>
            <person name="Kumar V."/>
            <person name="Lawres L."/>
            <person name="Pazzi J.E."/>
            <person name="Pablo J.V."/>
            <person name="Hung C."/>
            <person name="Brancato J."/>
            <person name="Kumari P."/>
            <person name="Orvis J."/>
            <person name="Tretina K."/>
            <person name="Chibucos M."/>
            <person name="Ott S."/>
            <person name="Sadzewicz L."/>
            <person name="Sengamalay N."/>
            <person name="Shetty A.C."/>
            <person name="Su Q."/>
            <person name="Tallon L."/>
            <person name="Fraser C.M."/>
            <person name="Frutos R."/>
            <person name="Molina D.M."/>
            <person name="Krause P.J."/>
            <person name="Ben Mamoun C."/>
        </authorList>
    </citation>
    <scope>NUCLEOTIDE SEQUENCE [LARGE SCALE GENOMIC DNA]</scope>
    <source>
        <strain evidence="15 16">RI</strain>
    </source>
</reference>
<dbReference type="FunFam" id="2.30.29.210:FF:000001">
    <property type="entry name" value="FACT complex subunit spt16"/>
    <property type="match status" value="1"/>
</dbReference>
<evidence type="ECO:0000256" key="5">
    <source>
        <dbReference type="ARBA" id="ARBA00023015"/>
    </source>
</evidence>
<evidence type="ECO:0000313" key="16">
    <source>
        <dbReference type="Proteomes" id="UP000002899"/>
    </source>
</evidence>
<evidence type="ECO:0000259" key="13">
    <source>
        <dbReference type="SMART" id="SM01286"/>
    </source>
</evidence>
<dbReference type="Gene3D" id="2.30.29.150">
    <property type="match status" value="1"/>
</dbReference>
<evidence type="ECO:0000256" key="4">
    <source>
        <dbReference type="ARBA" id="ARBA00022763"/>
    </source>
</evidence>
<keyword evidence="16" id="KW-1185">Reference proteome</keyword>
<dbReference type="VEuPathDB" id="PiroplasmaDB:BmR1_04g08670"/>
<dbReference type="InterPro" id="IPR000994">
    <property type="entry name" value="Pept_M24"/>
</dbReference>
<evidence type="ECO:0000256" key="1">
    <source>
        <dbReference type="ARBA" id="ARBA00010779"/>
    </source>
</evidence>
<dbReference type="PANTHER" id="PTHR13980">
    <property type="entry name" value="CDC68 RELATED"/>
    <property type="match status" value="1"/>
</dbReference>
<reference evidence="15 16" key="1">
    <citation type="journal article" date="2012" name="Nucleic Acids Res.">
        <title>Sequencing of the smallest Apicomplexan genome from the human pathogen Babesia microti.</title>
        <authorList>
            <person name="Cornillot E."/>
            <person name="Hadj-Kaddour K."/>
            <person name="Dassouli A."/>
            <person name="Noel B."/>
            <person name="Ranwez V."/>
            <person name="Vacherie B."/>
            <person name="Augagneur Y."/>
            <person name="Bres V."/>
            <person name="Duclos A."/>
            <person name="Randazzo S."/>
            <person name="Carcy B."/>
            <person name="Debierre-Grockiego F."/>
            <person name="Delbecq S."/>
            <person name="Moubri-Menage K."/>
            <person name="Shams-Eldin H."/>
            <person name="Usmani-Brown S."/>
            <person name="Bringaud F."/>
            <person name="Wincker P."/>
            <person name="Vivares C.P."/>
            <person name="Schwarz R.T."/>
            <person name="Schetters T.P."/>
            <person name="Krause P.J."/>
            <person name="Gorenflot A."/>
            <person name="Berry V."/>
            <person name="Barbe V."/>
            <person name="Ben Mamoun C."/>
        </authorList>
    </citation>
    <scope>NUCLEOTIDE SEQUENCE [LARGE SCALE GENOMIC DNA]</scope>
    <source>
        <strain evidence="15 16">RI</strain>
    </source>
</reference>